<gene>
    <name evidence="1" type="ORF">OO17_23390</name>
</gene>
<name>A0A0D7EB33_RHOPL</name>
<organism evidence="1 2">
    <name type="scientific">Rhodopseudomonas palustris</name>
    <dbReference type="NCBI Taxonomy" id="1076"/>
    <lineage>
        <taxon>Bacteria</taxon>
        <taxon>Pseudomonadati</taxon>
        <taxon>Pseudomonadota</taxon>
        <taxon>Alphaproteobacteria</taxon>
        <taxon>Hyphomicrobiales</taxon>
        <taxon>Nitrobacteraceae</taxon>
        <taxon>Rhodopseudomonas</taxon>
    </lineage>
</organism>
<comment type="caution">
    <text evidence="1">The sequence shown here is derived from an EMBL/GenBank/DDBJ whole genome shotgun (WGS) entry which is preliminary data.</text>
</comment>
<sequence length="80" mass="8763">MLSGKQEACVPNYSAVLLDWDDYRDLGPIDVADADDDNAAKALGIMRAMTWLTENGVRRVRLQITRNGVGLGPFEVNPDA</sequence>
<proteinExistence type="predicted"/>
<dbReference type="Proteomes" id="UP000032515">
    <property type="component" value="Unassembled WGS sequence"/>
</dbReference>
<dbReference type="PATRIC" id="fig|1076.23.peg.5586"/>
<evidence type="ECO:0000313" key="1">
    <source>
        <dbReference type="EMBL" id="KIZ37695.1"/>
    </source>
</evidence>
<dbReference type="AlphaFoldDB" id="A0A0D7EB33"/>
<accession>A0A0D7EB33</accession>
<reference evidence="1 2" key="1">
    <citation type="submission" date="2014-11" db="EMBL/GenBank/DDBJ databases">
        <title>Genomics and ecophysiology of heterotrophic nitrogen fixing bacteria isolated from estuarine surface water.</title>
        <authorList>
            <person name="Bentzon-Tilia M."/>
            <person name="Severin I."/>
            <person name="Hansen L.H."/>
            <person name="Riemann L."/>
        </authorList>
    </citation>
    <scope>NUCLEOTIDE SEQUENCE [LARGE SCALE GENOMIC DNA]</scope>
    <source>
        <strain evidence="1 2">BAL398</strain>
    </source>
</reference>
<dbReference type="EMBL" id="JXXE01000522">
    <property type="protein sequence ID" value="KIZ37695.1"/>
    <property type="molecule type" value="Genomic_DNA"/>
</dbReference>
<protein>
    <submittedName>
        <fullName evidence="1">Uncharacterized protein</fullName>
    </submittedName>
</protein>
<evidence type="ECO:0000313" key="2">
    <source>
        <dbReference type="Proteomes" id="UP000032515"/>
    </source>
</evidence>